<evidence type="ECO:0000313" key="4">
    <source>
        <dbReference type="Proteomes" id="UP000578819"/>
    </source>
</evidence>
<keyword evidence="4" id="KW-1185">Reference proteome</keyword>
<proteinExistence type="predicted"/>
<reference evidence="3 4" key="1">
    <citation type="submission" date="2020-08" db="EMBL/GenBank/DDBJ databases">
        <title>Sequencing the genomes of 1000 actinobacteria strains.</title>
        <authorList>
            <person name="Klenk H.-P."/>
        </authorList>
    </citation>
    <scope>NUCLEOTIDE SEQUENCE [LARGE SCALE GENOMIC DNA]</scope>
    <source>
        <strain evidence="3 4">DSM 45886</strain>
    </source>
</reference>
<dbReference type="RefSeq" id="WP_184535436.1">
    <property type="nucleotide sequence ID" value="NZ_JACHJW010000001.1"/>
</dbReference>
<name>A0A7W7WQI5_9ACTN</name>
<evidence type="ECO:0000256" key="2">
    <source>
        <dbReference type="SAM" id="SignalP"/>
    </source>
</evidence>
<dbReference type="Proteomes" id="UP000578819">
    <property type="component" value="Unassembled WGS sequence"/>
</dbReference>
<protein>
    <recommendedName>
        <fullName evidence="5">Copper(I)-binding protein</fullName>
    </recommendedName>
</protein>
<dbReference type="AlphaFoldDB" id="A0A7W7WQI5"/>
<dbReference type="PROSITE" id="PS51257">
    <property type="entry name" value="PROKAR_LIPOPROTEIN"/>
    <property type="match status" value="1"/>
</dbReference>
<feature type="region of interest" description="Disordered" evidence="1">
    <location>
        <begin position="211"/>
        <end position="231"/>
    </location>
</feature>
<comment type="caution">
    <text evidence="3">The sequence shown here is derived from an EMBL/GenBank/DDBJ whole genome shotgun (WGS) entry which is preliminary data.</text>
</comment>
<feature type="region of interest" description="Disordered" evidence="1">
    <location>
        <begin position="111"/>
        <end position="154"/>
    </location>
</feature>
<dbReference type="EMBL" id="JACHJW010000001">
    <property type="protein sequence ID" value="MBB4959522.1"/>
    <property type="molecule type" value="Genomic_DNA"/>
</dbReference>
<evidence type="ECO:0000256" key="1">
    <source>
        <dbReference type="SAM" id="MobiDB-lite"/>
    </source>
</evidence>
<feature type="signal peptide" evidence="2">
    <location>
        <begin position="1"/>
        <end position="30"/>
    </location>
</feature>
<gene>
    <name evidence="3" type="ORF">FHR38_003255</name>
</gene>
<sequence>MTRSIRGARRAAVLLAGTAATALLMSGCGAGQIAETANKAPSIDGINAQTADGAFKVRNLLVSYQDPKGYPAGGDAPIQVVLYNDSPKTVTVKVTSDSGNVVVLADGAASASPSVTPVEPTATGTAAPDGSAVPGASATVTPPEATTPPAAPADEPATIEIAANSYAVLNRTTGRHLQIKGLKSALTAGQSINLVFSVDGKELRTPASIAVPLTPNPEATPLQHDEGNGHG</sequence>
<keyword evidence="2" id="KW-0732">Signal</keyword>
<organism evidence="3 4">
    <name type="scientific">Micromonospora polyrhachis</name>
    <dbReference type="NCBI Taxonomy" id="1282883"/>
    <lineage>
        <taxon>Bacteria</taxon>
        <taxon>Bacillati</taxon>
        <taxon>Actinomycetota</taxon>
        <taxon>Actinomycetes</taxon>
        <taxon>Micromonosporales</taxon>
        <taxon>Micromonosporaceae</taxon>
        <taxon>Micromonospora</taxon>
    </lineage>
</organism>
<evidence type="ECO:0000313" key="3">
    <source>
        <dbReference type="EMBL" id="MBB4959522.1"/>
    </source>
</evidence>
<accession>A0A7W7WQI5</accession>
<evidence type="ECO:0008006" key="5">
    <source>
        <dbReference type="Google" id="ProtNLM"/>
    </source>
</evidence>
<feature type="chain" id="PRO_5039655954" description="Copper(I)-binding protein" evidence="2">
    <location>
        <begin position="31"/>
        <end position="231"/>
    </location>
</feature>